<feature type="domain" description="DUF11" evidence="1">
    <location>
        <begin position="400"/>
        <end position="501"/>
    </location>
</feature>
<protein>
    <submittedName>
        <fullName evidence="4">CshA/CshB family fibrillar adhesin-related protein</fullName>
    </submittedName>
</protein>
<feature type="domain" description="Macroglobulin" evidence="2">
    <location>
        <begin position="697"/>
        <end position="782"/>
    </location>
</feature>
<proteinExistence type="predicted"/>
<gene>
    <name evidence="4" type="ORF">ABNK63_15525</name>
</gene>
<dbReference type="InterPro" id="IPR002890">
    <property type="entry name" value="MG2"/>
</dbReference>
<dbReference type="Pfam" id="PF18651">
    <property type="entry name" value="CshA_NR2"/>
    <property type="match status" value="1"/>
</dbReference>
<name>A0AAU7QM42_9GAMM</name>
<dbReference type="RefSeq" id="WP_350016136.1">
    <property type="nucleotide sequence ID" value="NZ_CP157948.1"/>
</dbReference>
<evidence type="ECO:0000259" key="3">
    <source>
        <dbReference type="Pfam" id="PF18651"/>
    </source>
</evidence>
<dbReference type="InterPro" id="IPR040683">
    <property type="entry name" value="CshA_NR2"/>
</dbReference>
<evidence type="ECO:0000259" key="2">
    <source>
        <dbReference type="Pfam" id="PF01835"/>
    </source>
</evidence>
<dbReference type="Gene3D" id="2.60.40.740">
    <property type="match status" value="1"/>
</dbReference>
<dbReference type="AlphaFoldDB" id="A0AAU7QM42"/>
<dbReference type="PANTHER" id="PTHR34819">
    <property type="entry name" value="LARGE CYSTEINE-RICH PERIPLASMIC PROTEIN OMCB"/>
    <property type="match status" value="1"/>
</dbReference>
<dbReference type="Gene3D" id="2.60.40.1930">
    <property type="match status" value="1"/>
</dbReference>
<feature type="domain" description="Surface adhesin CshA non-repetitive" evidence="3">
    <location>
        <begin position="69"/>
        <end position="254"/>
    </location>
</feature>
<sequence>MTLRPASMTDRPLPEKPSVMRSQAALMRSLQKLGLALLLLCGWLLAAPAMAASCGPATGQGSAPADYSTYCWLDFSTYNDATARSSAGQNFVFNLPGGATLSFNVKASGTNMAAVASPSWSGAAFGYAAFNGIPGRPVLYGTGTGTSNFSFTNIVLSVNGATNVPYALVAADGESSNSGESLKFTTNGNPWTQLAQMSNGGAIYPTLTGVGTGTVTETGVDGTVGSYAFATTGSPTTITTTMVNGGLQGALFGVKFYAADLIITKSHTGDFIAGGTGSYNLLVHNNGPDAAQGVTTVTDTLPAGLTYASASGSGWSCAGAGQLVTCTSSNTVASGANLPAITLNVNVAASAAASISNTATVSNANYNYNTSNDSSTDPTTIIRSDLSTSTKTVLDTNGGDTNPGDTLRYTITLTNSTAATATGVSVNDDMPADVGGLNVISTPSGSTNSSTVSGGTNGTGKVSVSGISVPANGSVTIVYEVNVSGGAGSTIDNTATINNPNGTGGNPAAPTVTVSQSQVAATGNKVLYVAYDGSDINDGSMSRTLQLQNNNGNTLTSRNGSKSWVLTPAIATGKSLVLSAGTIVVQMDMARSGTSGTRTVRAQLFDGVNSVGLATTTFNVNTPTQQTLSITLNSPVTISAGHTLTLVLTNTTTTSNRSIIVYPYRNTRGTISFDTTTVINVDSVNIYSAAYGSTATKTTYGPGDTVYVRAVISDPFGSYDVNHATITLTDPNGAAVTTNAGMTQVADSGAATRTYEYSYTLPNNAPTGYWTASVTGYEGTENTVQHTANAAFNVGVPNLLVMKSVSVISDPVEGTTKPKSLPGAVMQYQITVSNNGAGPADNNSLVITDPIPANSKFVLGSVAFTDGTPSSGLTFAPANVTYSGVGSAGPWTYTPANDGSGADAGVKALRIAPQGIMAGKSGATAPNFSVTFRVIIL</sequence>
<dbReference type="InterPro" id="IPR047589">
    <property type="entry name" value="DUF11_rpt"/>
</dbReference>
<dbReference type="PANTHER" id="PTHR34819:SF3">
    <property type="entry name" value="CELL SURFACE PROTEIN"/>
    <property type="match status" value="1"/>
</dbReference>
<dbReference type="InterPro" id="IPR051172">
    <property type="entry name" value="Chlamydia_OmcB"/>
</dbReference>
<organism evidence="4">
    <name type="scientific">Rhodanobacter sp. IGA1.0</name>
    <dbReference type="NCBI Taxonomy" id="3158582"/>
    <lineage>
        <taxon>Bacteria</taxon>
        <taxon>Pseudomonadati</taxon>
        <taxon>Pseudomonadota</taxon>
        <taxon>Gammaproteobacteria</taxon>
        <taxon>Lysobacterales</taxon>
        <taxon>Rhodanobacteraceae</taxon>
        <taxon>Rhodanobacter</taxon>
    </lineage>
</organism>
<feature type="domain" description="DUF11" evidence="1">
    <location>
        <begin position="260"/>
        <end position="376"/>
    </location>
</feature>
<accession>A0AAU7QM42</accession>
<dbReference type="InterPro" id="IPR001434">
    <property type="entry name" value="OmcB-like_DUF11"/>
</dbReference>
<dbReference type="NCBIfam" id="TIGR01451">
    <property type="entry name" value="B_ant_repeat"/>
    <property type="match status" value="3"/>
</dbReference>
<reference evidence="4" key="1">
    <citation type="submission" date="2024-06" db="EMBL/GenBank/DDBJ databases">
        <authorList>
            <person name="Sun Y."/>
        </authorList>
    </citation>
    <scope>NUCLEOTIDE SEQUENCE</scope>
    <source>
        <strain evidence="4">IGA1.0</strain>
    </source>
</reference>
<evidence type="ECO:0000259" key="1">
    <source>
        <dbReference type="Pfam" id="PF01345"/>
    </source>
</evidence>
<dbReference type="GO" id="GO:0004866">
    <property type="term" value="F:endopeptidase inhibitor activity"/>
    <property type="evidence" value="ECO:0007669"/>
    <property type="project" value="InterPro"/>
</dbReference>
<dbReference type="Pfam" id="PF01835">
    <property type="entry name" value="MG2"/>
    <property type="match status" value="1"/>
</dbReference>
<dbReference type="EMBL" id="CP157948">
    <property type="protein sequence ID" value="XBS89783.1"/>
    <property type="molecule type" value="Genomic_DNA"/>
</dbReference>
<evidence type="ECO:0000313" key="4">
    <source>
        <dbReference type="EMBL" id="XBS89783.1"/>
    </source>
</evidence>
<dbReference type="Pfam" id="PF01345">
    <property type="entry name" value="DUF11"/>
    <property type="match status" value="2"/>
</dbReference>